<organism evidence="1 2">
    <name type="scientific">Mycobacteroides chelonae</name>
    <name type="common">Mycobacterium chelonae</name>
    <dbReference type="NCBI Taxonomy" id="1774"/>
    <lineage>
        <taxon>Bacteria</taxon>
        <taxon>Bacillati</taxon>
        <taxon>Actinomycetota</taxon>
        <taxon>Actinomycetes</taxon>
        <taxon>Mycobacteriales</taxon>
        <taxon>Mycobacteriaceae</taxon>
        <taxon>Mycobacteroides</taxon>
    </lineage>
</organism>
<name>A0A1S1LNQ8_MYCCH</name>
<dbReference type="Proteomes" id="UP000180043">
    <property type="component" value="Unassembled WGS sequence"/>
</dbReference>
<sequence length="140" mass="15945">MAFITTIIVVHTTRNVTNANTDAAFELRLRWLGMDQNDPRRAIRFPDLPYDERERGRTDMYKFDVSGANGQGVNTANGLQIFMRMLGNAGDGWLPKSIFVLGSGPRTKPIVLGWYSSWSRDDWFDTDEPQPEHLISNLIL</sequence>
<reference evidence="1 2" key="1">
    <citation type="submission" date="2016-10" db="EMBL/GenBank/DDBJ databases">
        <title>Evaluation of Human, Veterinary and Environmental Mycobacterium chelonae Isolates by Core Genome Phylogenomic Analysis, Targeted Gene Comparison, and Anti-microbial Susceptibility Patterns: A Tale of Mistaken Identities.</title>
        <authorList>
            <person name="Fogelson S.B."/>
            <person name="Camus A.C."/>
            <person name="Lorenz W."/>
            <person name="Vasireddy R."/>
            <person name="Vasireddy S."/>
            <person name="Smith T."/>
            <person name="Brown-Elliott B.A."/>
            <person name="Wallace R.J.Jr."/>
            <person name="Hasan N.A."/>
            <person name="Reischl U."/>
            <person name="Sanchez S."/>
        </authorList>
    </citation>
    <scope>NUCLEOTIDE SEQUENCE [LARGE SCALE GENOMIC DNA]</scope>
    <source>
        <strain evidence="1 2">15515</strain>
    </source>
</reference>
<gene>
    <name evidence="1" type="ORF">BKG82_18955</name>
</gene>
<evidence type="ECO:0000313" key="1">
    <source>
        <dbReference type="EMBL" id="OHU52345.1"/>
    </source>
</evidence>
<evidence type="ECO:0008006" key="3">
    <source>
        <dbReference type="Google" id="ProtNLM"/>
    </source>
</evidence>
<dbReference type="AlphaFoldDB" id="A0A1S1LNQ8"/>
<dbReference type="EMBL" id="MLIQ01000021">
    <property type="protein sequence ID" value="OHU52345.1"/>
    <property type="molecule type" value="Genomic_DNA"/>
</dbReference>
<accession>A0A1S1LNQ8</accession>
<evidence type="ECO:0000313" key="2">
    <source>
        <dbReference type="Proteomes" id="UP000180043"/>
    </source>
</evidence>
<dbReference type="RefSeq" id="WP_070947625.1">
    <property type="nucleotide sequence ID" value="NZ_MLIQ01000021.1"/>
</dbReference>
<comment type="caution">
    <text evidence="1">The sequence shown here is derived from an EMBL/GenBank/DDBJ whole genome shotgun (WGS) entry which is preliminary data.</text>
</comment>
<proteinExistence type="predicted"/>
<protein>
    <recommendedName>
        <fullName evidence="3">PLAT domain-containing protein</fullName>
    </recommendedName>
</protein>